<gene>
    <name evidence="4" type="ORF">E6K76_10710</name>
</gene>
<keyword evidence="2" id="KW-0812">Transmembrane</keyword>
<sequence length="161" mass="16290">MTRRALFAGIAAAICLSAGTAFAASPFHSSRATAAPSSLLALTDYSMQPPGEVPEGGDQGKDSTDVEPRIPEPQVSPAGQDTVPQQIHLPAWASPDSTGRGSRPAFGDTIGAQSVGLPFPASGGAAKPGAKPRRGVFGLHPAALLVGMIALHIFVVGLVSK</sequence>
<dbReference type="Proteomes" id="UP000316852">
    <property type="component" value="Unassembled WGS sequence"/>
</dbReference>
<evidence type="ECO:0000256" key="1">
    <source>
        <dbReference type="SAM" id="MobiDB-lite"/>
    </source>
</evidence>
<feature type="region of interest" description="Disordered" evidence="1">
    <location>
        <begin position="44"/>
        <end position="102"/>
    </location>
</feature>
<name>A0A538T101_UNCEI</name>
<keyword evidence="2" id="KW-1133">Transmembrane helix</keyword>
<evidence type="ECO:0000313" key="5">
    <source>
        <dbReference type="Proteomes" id="UP000316852"/>
    </source>
</evidence>
<evidence type="ECO:0000256" key="3">
    <source>
        <dbReference type="SAM" id="SignalP"/>
    </source>
</evidence>
<reference evidence="4 5" key="1">
    <citation type="journal article" date="2019" name="Nat. Microbiol.">
        <title>Mediterranean grassland soil C-N compound turnover is dependent on rainfall and depth, and is mediated by genomically divergent microorganisms.</title>
        <authorList>
            <person name="Diamond S."/>
            <person name="Andeer P.F."/>
            <person name="Li Z."/>
            <person name="Crits-Christoph A."/>
            <person name="Burstein D."/>
            <person name="Anantharaman K."/>
            <person name="Lane K.R."/>
            <person name="Thomas B.C."/>
            <person name="Pan C."/>
            <person name="Northen T.R."/>
            <person name="Banfield J.F."/>
        </authorList>
    </citation>
    <scope>NUCLEOTIDE SEQUENCE [LARGE SCALE GENOMIC DNA]</scope>
    <source>
        <strain evidence="4">WS_6</strain>
    </source>
</reference>
<keyword evidence="2" id="KW-0472">Membrane</keyword>
<organism evidence="4 5">
    <name type="scientific">Eiseniibacteriota bacterium</name>
    <dbReference type="NCBI Taxonomy" id="2212470"/>
    <lineage>
        <taxon>Bacteria</taxon>
        <taxon>Candidatus Eiseniibacteriota</taxon>
    </lineage>
</organism>
<evidence type="ECO:0000313" key="4">
    <source>
        <dbReference type="EMBL" id="TMQ57310.1"/>
    </source>
</evidence>
<feature type="signal peptide" evidence="3">
    <location>
        <begin position="1"/>
        <end position="23"/>
    </location>
</feature>
<feature type="transmembrane region" description="Helical" evidence="2">
    <location>
        <begin position="137"/>
        <end position="159"/>
    </location>
</feature>
<accession>A0A538T101</accession>
<dbReference type="EMBL" id="VBOW01000066">
    <property type="protein sequence ID" value="TMQ57310.1"/>
    <property type="molecule type" value="Genomic_DNA"/>
</dbReference>
<dbReference type="AlphaFoldDB" id="A0A538T101"/>
<feature type="chain" id="PRO_5022196812" evidence="3">
    <location>
        <begin position="24"/>
        <end position="161"/>
    </location>
</feature>
<evidence type="ECO:0000256" key="2">
    <source>
        <dbReference type="SAM" id="Phobius"/>
    </source>
</evidence>
<comment type="caution">
    <text evidence="4">The sequence shown here is derived from an EMBL/GenBank/DDBJ whole genome shotgun (WGS) entry which is preliminary data.</text>
</comment>
<proteinExistence type="predicted"/>
<protein>
    <submittedName>
        <fullName evidence="4">Uncharacterized protein</fullName>
    </submittedName>
</protein>
<keyword evidence="3" id="KW-0732">Signal</keyword>
<feature type="compositionally biased region" description="Basic and acidic residues" evidence="1">
    <location>
        <begin position="58"/>
        <end position="70"/>
    </location>
</feature>